<dbReference type="InterPro" id="IPR016072">
    <property type="entry name" value="Skp1_comp_dimer"/>
</dbReference>
<evidence type="ECO:0000256" key="4">
    <source>
        <dbReference type="SAM" id="MobiDB-lite"/>
    </source>
</evidence>
<comment type="pathway">
    <text evidence="1">Protein modification; protein ubiquitination.</text>
</comment>
<dbReference type="AlphaFoldDB" id="A0A059C399"/>
<comment type="similarity">
    <text evidence="2">Belongs to the SKP1 family.</text>
</comment>
<feature type="domain" description="SKP1 component POZ" evidence="6">
    <location>
        <begin position="7"/>
        <end position="65"/>
    </location>
</feature>
<protein>
    <recommendedName>
        <fullName evidence="9">SKP1 component POZ domain-containing protein</fullName>
    </recommendedName>
</protein>
<dbReference type="InterPro" id="IPR016073">
    <property type="entry name" value="Skp1_comp_POZ"/>
</dbReference>
<dbReference type="InterPro" id="IPR011333">
    <property type="entry name" value="SKP1/BTB/POZ_sf"/>
</dbReference>
<dbReference type="STRING" id="71139.A0A059C399"/>
<reference evidence="8" key="1">
    <citation type="submission" date="2013-07" db="EMBL/GenBank/DDBJ databases">
        <title>The genome of Eucalyptus grandis.</title>
        <authorList>
            <person name="Schmutz J."/>
            <person name="Hayes R."/>
            <person name="Myburg A."/>
            <person name="Tuskan G."/>
            <person name="Grattapaglia D."/>
            <person name="Rokhsar D.S."/>
        </authorList>
    </citation>
    <scope>NUCLEOTIDE SEQUENCE</scope>
    <source>
        <tissue evidence="8">Leaf extractions</tissue>
    </source>
</reference>
<evidence type="ECO:0000313" key="8">
    <source>
        <dbReference type="EMBL" id="KCW72837.1"/>
    </source>
</evidence>
<feature type="domain" description="DUF569" evidence="7">
    <location>
        <begin position="184"/>
        <end position="331"/>
    </location>
</feature>
<evidence type="ECO:0000256" key="1">
    <source>
        <dbReference type="ARBA" id="ARBA00004906"/>
    </source>
</evidence>
<dbReference type="Pfam" id="PF04601">
    <property type="entry name" value="DUF569"/>
    <property type="match status" value="1"/>
</dbReference>
<feature type="region of interest" description="Disordered" evidence="4">
    <location>
        <begin position="344"/>
        <end position="396"/>
    </location>
</feature>
<feature type="compositionally biased region" description="Polar residues" evidence="4">
    <location>
        <begin position="377"/>
        <end position="388"/>
    </location>
</feature>
<keyword evidence="3" id="KW-0833">Ubl conjugation pathway</keyword>
<dbReference type="GO" id="GO:0005634">
    <property type="term" value="C:nucleus"/>
    <property type="evidence" value="ECO:0000318"/>
    <property type="project" value="GO_Central"/>
</dbReference>
<accession>A0A059C399</accession>
<dbReference type="GO" id="GO:0097602">
    <property type="term" value="F:cullin family protein binding"/>
    <property type="evidence" value="ECO:0000318"/>
    <property type="project" value="GO_Central"/>
</dbReference>
<dbReference type="GO" id="GO:0016567">
    <property type="term" value="P:protein ubiquitination"/>
    <property type="evidence" value="ECO:0007669"/>
    <property type="project" value="UniProtKB-UniPathway"/>
</dbReference>
<dbReference type="EMBL" id="KK198757">
    <property type="protein sequence ID" value="KCW72837.1"/>
    <property type="molecule type" value="Genomic_DNA"/>
</dbReference>
<dbReference type="Gene3D" id="3.30.710.10">
    <property type="entry name" value="Potassium Channel Kv1.1, Chain A"/>
    <property type="match status" value="1"/>
</dbReference>
<evidence type="ECO:0000259" key="6">
    <source>
        <dbReference type="Pfam" id="PF03931"/>
    </source>
</evidence>
<dbReference type="SMART" id="SM00512">
    <property type="entry name" value="Skp1"/>
    <property type="match status" value="1"/>
</dbReference>
<dbReference type="GO" id="GO:0031146">
    <property type="term" value="P:SCF-dependent proteasomal ubiquitin-dependent protein catabolic process"/>
    <property type="evidence" value="ECO:0000318"/>
    <property type="project" value="GO_Central"/>
</dbReference>
<organism evidence="8">
    <name type="scientific">Eucalyptus grandis</name>
    <name type="common">Flooded gum</name>
    <dbReference type="NCBI Taxonomy" id="71139"/>
    <lineage>
        <taxon>Eukaryota</taxon>
        <taxon>Viridiplantae</taxon>
        <taxon>Streptophyta</taxon>
        <taxon>Embryophyta</taxon>
        <taxon>Tracheophyta</taxon>
        <taxon>Spermatophyta</taxon>
        <taxon>Magnoliopsida</taxon>
        <taxon>eudicotyledons</taxon>
        <taxon>Gunneridae</taxon>
        <taxon>Pentapetalae</taxon>
        <taxon>rosids</taxon>
        <taxon>malvids</taxon>
        <taxon>Myrtales</taxon>
        <taxon>Myrtaceae</taxon>
        <taxon>Myrtoideae</taxon>
        <taxon>Eucalypteae</taxon>
        <taxon>Eucalyptus</taxon>
    </lineage>
</organism>
<evidence type="ECO:0000256" key="3">
    <source>
        <dbReference type="ARBA" id="ARBA00022786"/>
    </source>
</evidence>
<dbReference type="InterPro" id="IPR001232">
    <property type="entry name" value="SKP1-like"/>
</dbReference>
<dbReference type="Pfam" id="PF01466">
    <property type="entry name" value="Skp1"/>
    <property type="match status" value="1"/>
</dbReference>
<dbReference type="Gramene" id="KCW72837">
    <property type="protein sequence ID" value="KCW72837"/>
    <property type="gene ID" value="EUGRSUZ_E01287"/>
</dbReference>
<sequence length="396" mass="44260">MSSTDNIIILQSSGGESFAVEKAVARQSRTIAQMIEMDVPADGIPLPNVTGKILSKVIDYCKMHVVDTDRDSSVAGDDFKAWDAEFVKVDLATLFDLMLYHFLELISVAFLSDNDFMTWGSCFVNAEAANYLNIKGLLDLTCQTVADMTKGKTPEGIAKTFGIKKDFMPKEEEDIRVLHCRSGMDFFCNAKAVCLRSCDGQYLVVVVDEVVILHDGETRLGESTWQEETGRQDSTRWSVEFIDNTNSFLRLKSCYGKYLTASDQPSLFGMTGCKVLLSLPSLLDSSLELEPVMEGTHVKLRTHYDTFLRANRDHPMYPNSITHNLPHRTTILWDVEVVEREEGTATNIDDKASKEGSSSNSDDKASSVTKRHHKTGEGSSVYQKSFQGIQDLIRER</sequence>
<dbReference type="Gene3D" id="2.80.10.50">
    <property type="match status" value="1"/>
</dbReference>
<evidence type="ECO:0000259" key="5">
    <source>
        <dbReference type="Pfam" id="PF01466"/>
    </source>
</evidence>
<dbReference type="InterPro" id="IPR008999">
    <property type="entry name" value="Actin-crosslinking"/>
</dbReference>
<dbReference type="SUPFAM" id="SSF81382">
    <property type="entry name" value="Skp1 dimerisation domain-like"/>
    <property type="match status" value="1"/>
</dbReference>
<dbReference type="CDD" id="cd18322">
    <property type="entry name" value="BTB_POZ_SKP1"/>
    <property type="match status" value="1"/>
</dbReference>
<dbReference type="PANTHER" id="PTHR11165">
    <property type="entry name" value="SKP1"/>
    <property type="match status" value="1"/>
</dbReference>
<dbReference type="InterPro" id="IPR007679">
    <property type="entry name" value="DUF569"/>
</dbReference>
<dbReference type="InterPro" id="IPR016897">
    <property type="entry name" value="SKP1"/>
</dbReference>
<dbReference type="InParanoid" id="A0A059C399"/>
<proteinExistence type="inferred from homology"/>
<dbReference type="CDD" id="cd23340">
    <property type="entry name" value="beta-trefoil_FSCN_ACP-like"/>
    <property type="match status" value="1"/>
</dbReference>
<name>A0A059C399_EUCGR</name>
<feature type="domain" description="SKP1 component dimerisation" evidence="5">
    <location>
        <begin position="135"/>
        <end position="176"/>
    </location>
</feature>
<evidence type="ECO:0008006" key="9">
    <source>
        <dbReference type="Google" id="ProtNLM"/>
    </source>
</evidence>
<feature type="compositionally biased region" description="Basic and acidic residues" evidence="4">
    <location>
        <begin position="344"/>
        <end position="354"/>
    </location>
</feature>
<evidence type="ECO:0000259" key="7">
    <source>
        <dbReference type="Pfam" id="PF04601"/>
    </source>
</evidence>
<dbReference type="SUPFAM" id="SSF54695">
    <property type="entry name" value="POZ domain"/>
    <property type="match status" value="1"/>
</dbReference>
<gene>
    <name evidence="8" type="ORF">EUGRSUZ_E01287</name>
</gene>
<dbReference type="GO" id="GO:0005737">
    <property type="term" value="C:cytoplasm"/>
    <property type="evidence" value="ECO:0000318"/>
    <property type="project" value="GO_Central"/>
</dbReference>
<dbReference type="UniPathway" id="UPA00143"/>
<dbReference type="Pfam" id="PF03931">
    <property type="entry name" value="Skp1_POZ"/>
    <property type="match status" value="1"/>
</dbReference>
<dbReference type="SUPFAM" id="SSF50405">
    <property type="entry name" value="Actin-crosslinking proteins"/>
    <property type="match status" value="1"/>
</dbReference>
<evidence type="ECO:0000256" key="2">
    <source>
        <dbReference type="ARBA" id="ARBA00009993"/>
    </source>
</evidence>
<dbReference type="GO" id="GO:0009867">
    <property type="term" value="P:jasmonic acid mediated signaling pathway"/>
    <property type="evidence" value="ECO:0007669"/>
    <property type="project" value="UniProtKB-ARBA"/>
</dbReference>
<dbReference type="InterPro" id="IPR036296">
    <property type="entry name" value="SKP1-like_dim_sf"/>
</dbReference>